<organism evidence="2 3">
    <name type="scientific">Natrinema zhouii</name>
    <dbReference type="NCBI Taxonomy" id="1710539"/>
    <lineage>
        <taxon>Archaea</taxon>
        <taxon>Methanobacteriati</taxon>
        <taxon>Methanobacteriota</taxon>
        <taxon>Stenosarchaea group</taxon>
        <taxon>Halobacteria</taxon>
        <taxon>Halobacteriales</taxon>
        <taxon>Natrialbaceae</taxon>
        <taxon>Natrinema</taxon>
    </lineage>
</organism>
<dbReference type="RefSeq" id="WP_180842665.1">
    <property type="nucleotide sequence ID" value="NZ_CP059154.1"/>
</dbReference>
<dbReference type="Proteomes" id="UP000510869">
    <property type="component" value="Chromosome"/>
</dbReference>
<gene>
    <name evidence="2" type="ORF">HYG81_07860</name>
</gene>
<sequence length="350" mass="38602">MTETDGNADAATTHPALSVDGLRTALHCPRRYEFAHVHGLEGSEDDVVDDRVSLLRSALCDALRSGETEREALETAASDRLSTLWNDHDERFHSRTQRRHERRVLEATLAAYAERVGADHAAGIARLDAEAARGELIGPGLPLSGTSELSTQAVEPDAVTIDATVDYVYGDGSSIVGVRFVPTLAPLGRLRYRSDWTGDVEELFTEHFDADSTTFEPAPVGALFETAVVLDGLRALRDRLELGDRTCRYVQIPLADRSGTAVNWVRETVETSLEIVDLTDVYIDHHTFGMTHEHRNETVDDRLAAVAASLLSGPFDPSDRWDRIADNSCPDCEYTVCCQEYIAEEVRFDG</sequence>
<reference evidence="2 3" key="1">
    <citation type="submission" date="2020-07" db="EMBL/GenBank/DDBJ databases">
        <title>Natrinema (YPL30) sp. nov. and Haloterrigena xxxxxx (YPL8) sp. nov., isolated from a salt mine.</title>
        <authorList>
            <person name="Cui H."/>
        </authorList>
    </citation>
    <scope>NUCLEOTIDE SEQUENCE [LARGE SCALE GENOMIC DNA]</scope>
    <source>
        <strain evidence="2 3">YPL13</strain>
    </source>
</reference>
<dbReference type="KEGG" id="nay:HYG81_07860"/>
<dbReference type="Pfam" id="PF12705">
    <property type="entry name" value="PDDEXK_1"/>
    <property type="match status" value="1"/>
</dbReference>
<dbReference type="InterPro" id="IPR038726">
    <property type="entry name" value="PDDEXK_AddAB-type"/>
</dbReference>
<feature type="domain" description="PD-(D/E)XK endonuclease-like" evidence="1">
    <location>
        <begin position="17"/>
        <end position="169"/>
    </location>
</feature>
<evidence type="ECO:0000313" key="2">
    <source>
        <dbReference type="EMBL" id="QLK27504.1"/>
    </source>
</evidence>
<dbReference type="EMBL" id="CP059154">
    <property type="protein sequence ID" value="QLK27504.1"/>
    <property type="molecule type" value="Genomic_DNA"/>
</dbReference>
<keyword evidence="3" id="KW-1185">Reference proteome</keyword>
<dbReference type="GeneID" id="56143111"/>
<protein>
    <submittedName>
        <fullName evidence="2">PD-(D/E)XK nuclease family protein</fullName>
    </submittedName>
</protein>
<name>A0A7D6GWU1_9EURY</name>
<evidence type="ECO:0000259" key="1">
    <source>
        <dbReference type="Pfam" id="PF12705"/>
    </source>
</evidence>
<dbReference type="AlphaFoldDB" id="A0A7D6GWU1"/>
<proteinExistence type="predicted"/>
<evidence type="ECO:0000313" key="3">
    <source>
        <dbReference type="Proteomes" id="UP000510869"/>
    </source>
</evidence>
<accession>A0A7D6GWU1</accession>
<dbReference type="OrthoDB" id="275334at2157"/>